<comment type="caution">
    <text evidence="13">The sequence shown here is derived from an EMBL/GenBank/DDBJ whole genome shotgun (WGS) entry which is preliminary data.</text>
</comment>
<evidence type="ECO:0000313" key="14">
    <source>
        <dbReference type="Proteomes" id="UP000614811"/>
    </source>
</evidence>
<evidence type="ECO:0000256" key="3">
    <source>
        <dbReference type="ARBA" id="ARBA00005161"/>
    </source>
</evidence>
<comment type="function">
    <text evidence="1 11">Catalyzes the conversion of dihydroorotate to orotate with quinone as electron acceptor.</text>
</comment>
<dbReference type="CDD" id="cd04738">
    <property type="entry name" value="DHOD_2_like"/>
    <property type="match status" value="1"/>
</dbReference>
<dbReference type="InterPro" id="IPR005720">
    <property type="entry name" value="Dihydroorotate_DH_cat"/>
</dbReference>
<evidence type="ECO:0000313" key="13">
    <source>
        <dbReference type="EMBL" id="GHA05798.1"/>
    </source>
</evidence>
<feature type="binding site" evidence="11">
    <location>
        <position position="249"/>
    </location>
    <ligand>
        <name>FMN</name>
        <dbReference type="ChEBI" id="CHEBI:58210"/>
    </ligand>
</feature>
<feature type="binding site" evidence="11">
    <location>
        <position position="301"/>
    </location>
    <ligand>
        <name>FMN</name>
        <dbReference type="ChEBI" id="CHEBI:58210"/>
    </ligand>
</feature>
<dbReference type="GO" id="GO:0044205">
    <property type="term" value="P:'de novo' UMP biosynthetic process"/>
    <property type="evidence" value="ECO:0007669"/>
    <property type="project" value="UniProtKB-UniRule"/>
</dbReference>
<proteinExistence type="inferred from homology"/>
<dbReference type="InterPro" id="IPR005719">
    <property type="entry name" value="Dihydroorotate_DH_2"/>
</dbReference>
<dbReference type="PROSITE" id="PS00911">
    <property type="entry name" value="DHODEHASE_1"/>
    <property type="match status" value="1"/>
</dbReference>
<dbReference type="PANTHER" id="PTHR48109">
    <property type="entry name" value="DIHYDROOROTATE DEHYDROGENASE (QUINONE), MITOCHONDRIAL-RELATED"/>
    <property type="match status" value="1"/>
</dbReference>
<dbReference type="AlphaFoldDB" id="A0A918RMN1"/>
<comment type="pathway">
    <text evidence="3 11">Pyrimidine metabolism; UMP biosynthesis via de novo pathway; orotate from (S)-dihydroorotate (quinone route): step 1/1.</text>
</comment>
<sequence length="362" mass="39444">MYSFVRPILFQLDPERAHDLTLSQLATISRSPWMTRQLHSCFGAKVPSLSVECMGLEFPHPVGLAAGLDKSARALPALAALGFSGVEMGTVTPKPQPGNDKPRMFRLPEDEAIINRMGFNSGGVDEFVQNLTRPEIPVVAGINIGKNASTEIADAHFDYVSAMQRVYASADYITVNISSPNTKSLRDLQNEAFLDELLGHLMAARAKCEKVHKRRVPIALKVAPDLSGDEIETIAELVVSHQFDAIIATNTTVSRPDSLRSVHATEMGGLSGAPVKSMATECIRRFYPLLNGKVQIIGVGGIKSVDDAWEKLLAGADYLQLYTQFIYQGPVMIREIVSGLSKRVADQGFDDLPSAMHALRAK</sequence>
<dbReference type="GO" id="GO:0005886">
    <property type="term" value="C:plasma membrane"/>
    <property type="evidence" value="ECO:0007669"/>
    <property type="project" value="UniProtKB-SubCell"/>
</dbReference>
<dbReference type="RefSeq" id="WP_189399346.1">
    <property type="nucleotide sequence ID" value="NZ_BMXA01000002.1"/>
</dbReference>
<comment type="subcellular location">
    <subcellularLocation>
        <location evidence="11">Cell membrane</location>
        <topology evidence="11">Peripheral membrane protein</topology>
    </subcellularLocation>
    <subcellularLocation>
        <location evidence="2">Membrane</location>
    </subcellularLocation>
</comment>
<accession>A0A918RMN1</accession>
<comment type="cofactor">
    <cofactor evidence="11">
        <name>FMN</name>
        <dbReference type="ChEBI" id="CHEBI:58210"/>
    </cofactor>
    <text evidence="11">Binds 1 FMN per subunit.</text>
</comment>
<dbReference type="Gene3D" id="3.20.20.70">
    <property type="entry name" value="Aldolase class I"/>
    <property type="match status" value="1"/>
</dbReference>
<feature type="binding site" evidence="11">
    <location>
        <position position="176"/>
    </location>
    <ligand>
        <name>FMN</name>
        <dbReference type="ChEBI" id="CHEBI:58210"/>
    </ligand>
</feature>
<dbReference type="NCBIfam" id="NF003645">
    <property type="entry name" value="PRK05286.1-2"/>
    <property type="match status" value="1"/>
</dbReference>
<keyword evidence="14" id="KW-1185">Reference proteome</keyword>
<evidence type="ECO:0000256" key="7">
    <source>
        <dbReference type="ARBA" id="ARBA00022975"/>
    </source>
</evidence>
<dbReference type="SUPFAM" id="SSF51395">
    <property type="entry name" value="FMN-linked oxidoreductases"/>
    <property type="match status" value="1"/>
</dbReference>
<dbReference type="PANTHER" id="PTHR48109:SF4">
    <property type="entry name" value="DIHYDROOROTATE DEHYDROGENASE (QUINONE), MITOCHONDRIAL"/>
    <property type="match status" value="1"/>
</dbReference>
<keyword evidence="8 11" id="KW-0560">Oxidoreductase</keyword>
<reference evidence="13" key="2">
    <citation type="submission" date="2020-09" db="EMBL/GenBank/DDBJ databases">
        <authorList>
            <person name="Sun Q."/>
            <person name="Kim S."/>
        </authorList>
    </citation>
    <scope>NUCLEOTIDE SEQUENCE</scope>
    <source>
        <strain evidence="13">KCTC 12711</strain>
    </source>
</reference>
<reference evidence="13" key="1">
    <citation type="journal article" date="2014" name="Int. J. Syst. Evol. Microbiol.">
        <title>Complete genome sequence of Corynebacterium casei LMG S-19264T (=DSM 44701T), isolated from a smear-ripened cheese.</title>
        <authorList>
            <consortium name="US DOE Joint Genome Institute (JGI-PGF)"/>
            <person name="Walter F."/>
            <person name="Albersmeier A."/>
            <person name="Kalinowski J."/>
            <person name="Ruckert C."/>
        </authorList>
    </citation>
    <scope>NUCLEOTIDE SEQUENCE</scope>
    <source>
        <strain evidence="13">KCTC 12711</strain>
    </source>
</reference>
<evidence type="ECO:0000256" key="2">
    <source>
        <dbReference type="ARBA" id="ARBA00004370"/>
    </source>
</evidence>
<keyword evidence="9 11" id="KW-0472">Membrane</keyword>
<comment type="similarity">
    <text evidence="4 11">Belongs to the dihydroorotate dehydrogenase family. Type 2 subfamily.</text>
</comment>
<feature type="domain" description="Dihydroorotate dehydrogenase catalytic" evidence="12">
    <location>
        <begin position="49"/>
        <end position="343"/>
    </location>
</feature>
<evidence type="ECO:0000259" key="12">
    <source>
        <dbReference type="Pfam" id="PF01180"/>
    </source>
</evidence>
<feature type="binding site" evidence="11">
    <location>
        <position position="272"/>
    </location>
    <ligand>
        <name>FMN</name>
        <dbReference type="ChEBI" id="CHEBI:58210"/>
    </ligand>
</feature>
<dbReference type="InterPro" id="IPR050074">
    <property type="entry name" value="DHO_dehydrogenase"/>
</dbReference>
<comment type="subunit">
    <text evidence="11">Monomer.</text>
</comment>
<dbReference type="InterPro" id="IPR001295">
    <property type="entry name" value="Dihydroorotate_DH_CS"/>
</dbReference>
<feature type="binding site" evidence="11">
    <location>
        <begin position="115"/>
        <end position="119"/>
    </location>
    <ligand>
        <name>substrate</name>
    </ligand>
</feature>
<feature type="binding site" evidence="11">
    <location>
        <position position="90"/>
    </location>
    <ligand>
        <name>FMN</name>
        <dbReference type="ChEBI" id="CHEBI:58210"/>
    </ligand>
</feature>
<dbReference type="NCBIfam" id="NF003652">
    <property type="entry name" value="PRK05286.2-5"/>
    <property type="match status" value="1"/>
</dbReference>
<name>A0A918RMN1_9GAMM</name>
<dbReference type="GO" id="GO:0005737">
    <property type="term" value="C:cytoplasm"/>
    <property type="evidence" value="ECO:0007669"/>
    <property type="project" value="InterPro"/>
</dbReference>
<feature type="binding site" evidence="11">
    <location>
        <position position="176"/>
    </location>
    <ligand>
        <name>substrate</name>
    </ligand>
</feature>
<dbReference type="GO" id="GO:0106430">
    <property type="term" value="F:dihydroorotate dehydrogenase (quinone) activity"/>
    <property type="evidence" value="ECO:0007669"/>
    <property type="project" value="UniProtKB-EC"/>
</dbReference>
<feature type="binding site" evidence="11">
    <location>
        <begin position="322"/>
        <end position="323"/>
    </location>
    <ligand>
        <name>FMN</name>
        <dbReference type="ChEBI" id="CHEBI:58210"/>
    </ligand>
</feature>
<dbReference type="Pfam" id="PF01180">
    <property type="entry name" value="DHO_dh"/>
    <property type="match status" value="1"/>
</dbReference>
<dbReference type="NCBIfam" id="TIGR01036">
    <property type="entry name" value="pyrD_sub2"/>
    <property type="match status" value="1"/>
</dbReference>
<evidence type="ECO:0000256" key="10">
    <source>
        <dbReference type="ARBA" id="ARBA00048639"/>
    </source>
</evidence>
<feature type="binding site" evidence="11">
    <location>
        <position position="181"/>
    </location>
    <ligand>
        <name>substrate</name>
    </ligand>
</feature>
<evidence type="ECO:0000256" key="8">
    <source>
        <dbReference type="ARBA" id="ARBA00023002"/>
    </source>
</evidence>
<keyword evidence="6 11" id="KW-0288">FMN</keyword>
<comment type="catalytic activity">
    <reaction evidence="10 11">
        <text>(S)-dihydroorotate + a quinone = orotate + a quinol</text>
        <dbReference type="Rhea" id="RHEA:30187"/>
        <dbReference type="ChEBI" id="CHEBI:24646"/>
        <dbReference type="ChEBI" id="CHEBI:30839"/>
        <dbReference type="ChEBI" id="CHEBI:30864"/>
        <dbReference type="ChEBI" id="CHEBI:132124"/>
        <dbReference type="EC" id="1.3.5.2"/>
    </reaction>
</comment>
<feature type="active site" description="Nucleophile" evidence="11">
    <location>
        <position position="179"/>
    </location>
</feature>
<evidence type="ECO:0000256" key="5">
    <source>
        <dbReference type="ARBA" id="ARBA00022630"/>
    </source>
</evidence>
<protein>
    <recommendedName>
        <fullName evidence="11">Dihydroorotate dehydrogenase (quinone)</fullName>
        <ecNumber evidence="11">1.3.5.2</ecNumber>
    </recommendedName>
    <alternativeName>
        <fullName evidence="11">DHOdehase</fullName>
        <shortName evidence="11">DHOD</shortName>
        <shortName evidence="11">DHODase</shortName>
    </alternativeName>
    <alternativeName>
        <fullName evidence="11">Dihydroorotate oxidase</fullName>
    </alternativeName>
</protein>
<feature type="binding site" evidence="11">
    <location>
        <begin position="66"/>
        <end position="70"/>
    </location>
    <ligand>
        <name>FMN</name>
        <dbReference type="ChEBI" id="CHEBI:58210"/>
    </ligand>
</feature>
<feature type="binding site" evidence="11">
    <location>
        <position position="143"/>
    </location>
    <ligand>
        <name>FMN</name>
        <dbReference type="ChEBI" id="CHEBI:58210"/>
    </ligand>
</feature>
<dbReference type="InterPro" id="IPR013785">
    <property type="entry name" value="Aldolase_TIM"/>
</dbReference>
<keyword evidence="5 11" id="KW-0285">Flavoprotein</keyword>
<feature type="binding site" evidence="11">
    <location>
        <position position="70"/>
    </location>
    <ligand>
        <name>substrate</name>
    </ligand>
</feature>
<dbReference type="EC" id="1.3.5.2" evidence="11"/>
<keyword evidence="11" id="KW-1003">Cell membrane</keyword>
<evidence type="ECO:0000256" key="11">
    <source>
        <dbReference type="HAMAP-Rule" id="MF_00225"/>
    </source>
</evidence>
<evidence type="ECO:0000256" key="9">
    <source>
        <dbReference type="ARBA" id="ARBA00023136"/>
    </source>
</evidence>
<dbReference type="Proteomes" id="UP000614811">
    <property type="component" value="Unassembled WGS sequence"/>
</dbReference>
<gene>
    <name evidence="11 13" type="primary">pyrD</name>
    <name evidence="13" type="ORF">GCM10008090_14290</name>
</gene>
<dbReference type="GO" id="GO:0006207">
    <property type="term" value="P:'de novo' pyrimidine nucleobase biosynthetic process"/>
    <property type="evidence" value="ECO:0007669"/>
    <property type="project" value="UniProtKB-UniRule"/>
</dbReference>
<dbReference type="HAMAP" id="MF_00225">
    <property type="entry name" value="DHO_dh_type2"/>
    <property type="match status" value="1"/>
</dbReference>
<keyword evidence="7 11" id="KW-0665">Pyrimidine biosynthesis</keyword>
<dbReference type="EMBL" id="BMXA01000002">
    <property type="protein sequence ID" value="GHA05798.1"/>
    <property type="molecule type" value="Genomic_DNA"/>
</dbReference>
<evidence type="ECO:0000256" key="1">
    <source>
        <dbReference type="ARBA" id="ARBA00003125"/>
    </source>
</evidence>
<organism evidence="13 14">
    <name type="scientific">Arenicella chitinivorans</name>
    <dbReference type="NCBI Taxonomy" id="1329800"/>
    <lineage>
        <taxon>Bacteria</taxon>
        <taxon>Pseudomonadati</taxon>
        <taxon>Pseudomonadota</taxon>
        <taxon>Gammaproteobacteria</taxon>
        <taxon>Arenicellales</taxon>
        <taxon>Arenicellaceae</taxon>
        <taxon>Arenicella</taxon>
    </lineage>
</organism>
<evidence type="ECO:0000256" key="6">
    <source>
        <dbReference type="ARBA" id="ARBA00022643"/>
    </source>
</evidence>
<feature type="binding site" evidence="11">
    <location>
        <begin position="250"/>
        <end position="251"/>
    </location>
    <ligand>
        <name>substrate</name>
    </ligand>
</feature>
<evidence type="ECO:0000256" key="4">
    <source>
        <dbReference type="ARBA" id="ARBA00005359"/>
    </source>
</evidence>
<dbReference type="PROSITE" id="PS00912">
    <property type="entry name" value="DHODEHASE_2"/>
    <property type="match status" value="1"/>
</dbReference>
<feature type="binding site" evidence="11">
    <location>
        <position position="221"/>
    </location>
    <ligand>
        <name>FMN</name>
        <dbReference type="ChEBI" id="CHEBI:58210"/>
    </ligand>
</feature>